<dbReference type="STRING" id="651661.SAMN05660293_01551"/>
<organism evidence="1 2">
    <name type="scientific">Dyadobacter psychrophilus</name>
    <dbReference type="NCBI Taxonomy" id="651661"/>
    <lineage>
        <taxon>Bacteria</taxon>
        <taxon>Pseudomonadati</taxon>
        <taxon>Bacteroidota</taxon>
        <taxon>Cytophagia</taxon>
        <taxon>Cytophagales</taxon>
        <taxon>Spirosomataceae</taxon>
        <taxon>Dyadobacter</taxon>
    </lineage>
</organism>
<keyword evidence="2" id="KW-1185">Reference proteome</keyword>
<dbReference type="Proteomes" id="UP000190897">
    <property type="component" value="Unassembled WGS sequence"/>
</dbReference>
<accession>A0A1T5DDK2</accession>
<dbReference type="EMBL" id="FUZA01000002">
    <property type="protein sequence ID" value="SKB69808.1"/>
    <property type="molecule type" value="Genomic_DNA"/>
</dbReference>
<evidence type="ECO:0000313" key="1">
    <source>
        <dbReference type="EMBL" id="SKB69808.1"/>
    </source>
</evidence>
<proteinExistence type="predicted"/>
<evidence type="ECO:0000313" key="2">
    <source>
        <dbReference type="Proteomes" id="UP000190897"/>
    </source>
</evidence>
<dbReference type="AlphaFoldDB" id="A0A1T5DDK2"/>
<sequence length="66" mass="7069">MFSHGHNTASQILSTGKPLALRESIRPTAHCNNYGTKEISKKGRKAAIAGARTQAKRDSYVNTIGG</sequence>
<reference evidence="2" key="1">
    <citation type="submission" date="2017-02" db="EMBL/GenBank/DDBJ databases">
        <authorList>
            <person name="Varghese N."/>
            <person name="Submissions S."/>
        </authorList>
    </citation>
    <scope>NUCLEOTIDE SEQUENCE [LARGE SCALE GENOMIC DNA]</scope>
    <source>
        <strain evidence="2">DSM 22270</strain>
    </source>
</reference>
<gene>
    <name evidence="1" type="ORF">SAMN05660293_01551</name>
</gene>
<protein>
    <submittedName>
        <fullName evidence="1">Uncharacterized protein</fullName>
    </submittedName>
</protein>
<name>A0A1T5DDK2_9BACT</name>